<feature type="signal peptide" evidence="1">
    <location>
        <begin position="1"/>
        <end position="15"/>
    </location>
</feature>
<reference evidence="2 3" key="2">
    <citation type="submission" date="2019-11" db="EMBL/GenBank/DDBJ databases">
        <title>A de novo genome assembly of a pear dwarfing rootstock.</title>
        <authorList>
            <person name="Wang F."/>
            <person name="Wang J."/>
            <person name="Li S."/>
            <person name="Zhang Y."/>
            <person name="Fang M."/>
            <person name="Ma L."/>
            <person name="Zhao Y."/>
            <person name="Jiang S."/>
        </authorList>
    </citation>
    <scope>NUCLEOTIDE SEQUENCE [LARGE SCALE GENOMIC DNA]</scope>
    <source>
        <strain evidence="2">S2</strain>
        <tissue evidence="2">Leaf</tissue>
    </source>
</reference>
<organism evidence="2 3">
    <name type="scientific">Pyrus ussuriensis x Pyrus communis</name>
    <dbReference type="NCBI Taxonomy" id="2448454"/>
    <lineage>
        <taxon>Eukaryota</taxon>
        <taxon>Viridiplantae</taxon>
        <taxon>Streptophyta</taxon>
        <taxon>Embryophyta</taxon>
        <taxon>Tracheophyta</taxon>
        <taxon>Spermatophyta</taxon>
        <taxon>Magnoliopsida</taxon>
        <taxon>eudicotyledons</taxon>
        <taxon>Gunneridae</taxon>
        <taxon>Pentapetalae</taxon>
        <taxon>rosids</taxon>
        <taxon>fabids</taxon>
        <taxon>Rosales</taxon>
        <taxon>Rosaceae</taxon>
        <taxon>Amygdaloideae</taxon>
        <taxon>Maleae</taxon>
        <taxon>Pyrus</taxon>
    </lineage>
</organism>
<dbReference type="AlphaFoldDB" id="A0A5N5G3C1"/>
<dbReference type="Proteomes" id="UP000327157">
    <property type="component" value="Unassembled WGS sequence"/>
</dbReference>
<evidence type="ECO:0000313" key="3">
    <source>
        <dbReference type="Proteomes" id="UP000327157"/>
    </source>
</evidence>
<proteinExistence type="predicted"/>
<gene>
    <name evidence="2" type="ORF">D8674_041689</name>
</gene>
<evidence type="ECO:0000256" key="1">
    <source>
        <dbReference type="SAM" id="SignalP"/>
    </source>
</evidence>
<keyword evidence="1" id="KW-0732">Signal</keyword>
<evidence type="ECO:0000313" key="2">
    <source>
        <dbReference type="EMBL" id="KAB2609905.1"/>
    </source>
</evidence>
<feature type="chain" id="PRO_5024407336" evidence="1">
    <location>
        <begin position="16"/>
        <end position="131"/>
    </location>
</feature>
<accession>A0A5N5G3C1</accession>
<protein>
    <submittedName>
        <fullName evidence="2">Uncharacterized protein</fullName>
    </submittedName>
</protein>
<name>A0A5N5G3C1_9ROSA</name>
<dbReference type="EMBL" id="SMOL01000508">
    <property type="protein sequence ID" value="KAB2609905.1"/>
    <property type="molecule type" value="Genomic_DNA"/>
</dbReference>
<sequence>MVTPGLFLTIGLIHALELDFSLELDALWFCYAENPPCLCPLELMIRFVWLDYITRCPPSNECRPSIIRWIRPSSGRLKLNVDGAWNSVEVKGVLYSGTRGEGSWVLLLAPSRTSSPRHKSRSSLFELGLSW</sequence>
<keyword evidence="3" id="KW-1185">Reference proteome</keyword>
<reference evidence="2 3" key="1">
    <citation type="submission" date="2019-09" db="EMBL/GenBank/DDBJ databases">
        <authorList>
            <person name="Ou C."/>
        </authorList>
    </citation>
    <scope>NUCLEOTIDE SEQUENCE [LARGE SCALE GENOMIC DNA]</scope>
    <source>
        <strain evidence="2">S2</strain>
        <tissue evidence="2">Leaf</tissue>
    </source>
</reference>
<comment type="caution">
    <text evidence="2">The sequence shown here is derived from an EMBL/GenBank/DDBJ whole genome shotgun (WGS) entry which is preliminary data.</text>
</comment>